<comment type="caution">
    <text evidence="5">The sequence shown here is derived from an EMBL/GenBank/DDBJ whole genome shotgun (WGS) entry which is preliminary data.</text>
</comment>
<dbReference type="GO" id="GO:0000976">
    <property type="term" value="F:transcription cis-regulatory region binding"/>
    <property type="evidence" value="ECO:0007669"/>
    <property type="project" value="TreeGrafter"/>
</dbReference>
<dbReference type="InterPro" id="IPR010982">
    <property type="entry name" value="Lambda_DNA-bd_dom_sf"/>
</dbReference>
<organism evidence="5 6">
    <name type="scientific">Robinsoniella peoriensis</name>
    <dbReference type="NCBI Taxonomy" id="180332"/>
    <lineage>
        <taxon>Bacteria</taxon>
        <taxon>Bacillati</taxon>
        <taxon>Bacillota</taxon>
        <taxon>Clostridia</taxon>
        <taxon>Lachnospirales</taxon>
        <taxon>Lachnospiraceae</taxon>
        <taxon>Robinsoniella</taxon>
    </lineage>
</organism>
<evidence type="ECO:0000256" key="2">
    <source>
        <dbReference type="ARBA" id="ARBA00023125"/>
    </source>
</evidence>
<gene>
    <name evidence="5" type="primary">exuR_4</name>
    <name evidence="5" type="ORF">DSM106044_03908</name>
</gene>
<dbReference type="Gene3D" id="3.40.50.2300">
    <property type="match status" value="2"/>
</dbReference>
<dbReference type="InterPro" id="IPR046335">
    <property type="entry name" value="LacI/GalR-like_sensor"/>
</dbReference>
<dbReference type="Pfam" id="PF00356">
    <property type="entry name" value="LacI"/>
    <property type="match status" value="1"/>
</dbReference>
<dbReference type="Proteomes" id="UP000306509">
    <property type="component" value="Unassembled WGS sequence"/>
</dbReference>
<dbReference type="PANTHER" id="PTHR30146:SF24">
    <property type="entry name" value="XYLOSE OPERON REGULATORY PROTEIN"/>
    <property type="match status" value="1"/>
</dbReference>
<dbReference type="InterPro" id="IPR000843">
    <property type="entry name" value="HTH_LacI"/>
</dbReference>
<name>A0A4U8Q4I0_9FIRM</name>
<dbReference type="GO" id="GO:0003700">
    <property type="term" value="F:DNA-binding transcription factor activity"/>
    <property type="evidence" value="ECO:0007669"/>
    <property type="project" value="TreeGrafter"/>
</dbReference>
<dbReference type="SUPFAM" id="SSF53822">
    <property type="entry name" value="Periplasmic binding protein-like I"/>
    <property type="match status" value="1"/>
</dbReference>
<feature type="domain" description="HTH lacI-type" evidence="4">
    <location>
        <begin position="2"/>
        <end position="57"/>
    </location>
</feature>
<accession>A0A4U8Q4I0</accession>
<evidence type="ECO:0000313" key="6">
    <source>
        <dbReference type="Proteomes" id="UP000306509"/>
    </source>
</evidence>
<dbReference type="PANTHER" id="PTHR30146">
    <property type="entry name" value="LACI-RELATED TRANSCRIPTIONAL REPRESSOR"/>
    <property type="match status" value="1"/>
</dbReference>
<reference evidence="5 6" key="1">
    <citation type="journal article" date="2019" name="Anaerobe">
        <title>Detection of Robinsoniella peoriensis in multiple bone samples of a trauma patient.</title>
        <authorList>
            <person name="Schrottner P."/>
            <person name="Hartwich K."/>
            <person name="Bunk B."/>
            <person name="Schober I."/>
            <person name="Helbig S."/>
            <person name="Rudolph W.W."/>
            <person name="Gunzer F."/>
        </authorList>
    </citation>
    <scope>NUCLEOTIDE SEQUENCE [LARGE SCALE GENOMIC DNA]</scope>
    <source>
        <strain evidence="5 6">DSM 106044</strain>
    </source>
</reference>
<keyword evidence="3" id="KW-0804">Transcription</keyword>
<dbReference type="Pfam" id="PF13377">
    <property type="entry name" value="Peripla_BP_3"/>
    <property type="match status" value="1"/>
</dbReference>
<dbReference type="SMART" id="SM00354">
    <property type="entry name" value="HTH_LACI"/>
    <property type="match status" value="1"/>
</dbReference>
<keyword evidence="1" id="KW-0805">Transcription regulation</keyword>
<dbReference type="PRINTS" id="PR00036">
    <property type="entry name" value="HTHLACI"/>
</dbReference>
<sequence length="339" mass="37749">MITLKDIAEEAGVSIMTVSRVMNGNTTKVSEKTAVKIKEIAAKRGYVPNSSARALAAKSSRLIALLMLTHGDGNPLEDSYHAIFLGEVTRYVQEKGYFLILRYVSDYKDVTYSLRSWNVEGAIFVGAFDSVMSEILTANKIPLVFTDSYSPITQITNVGIDDYKGGVLAAEYFIKNGHTDLAFISPEITQKNGVVEQRLMGFQDTLSKHGCPLRKEYIFPFHDPVNDPTLARKLKPLLSKVTGLFVTADQIAFSLIEGFKKYDIHVPQDVSVIGFDDFPLSRQITPPLTTIRQDIIQKAKTVTSQLFLQLENKDARTQKITLDVALVERASVKDLNFTD</sequence>
<dbReference type="STRING" id="180332.GCA_000797495_02906"/>
<dbReference type="CDD" id="cd06267">
    <property type="entry name" value="PBP1_LacI_sugar_binding-like"/>
    <property type="match status" value="1"/>
</dbReference>
<evidence type="ECO:0000256" key="1">
    <source>
        <dbReference type="ARBA" id="ARBA00023015"/>
    </source>
</evidence>
<dbReference type="AlphaFoldDB" id="A0A4U8Q4I0"/>
<dbReference type="Gene3D" id="1.10.260.40">
    <property type="entry name" value="lambda repressor-like DNA-binding domains"/>
    <property type="match status" value="1"/>
</dbReference>
<dbReference type="SUPFAM" id="SSF47413">
    <property type="entry name" value="lambda repressor-like DNA-binding domains"/>
    <property type="match status" value="1"/>
</dbReference>
<proteinExistence type="predicted"/>
<keyword evidence="2" id="KW-0238">DNA-binding</keyword>
<keyword evidence="6" id="KW-1185">Reference proteome</keyword>
<dbReference type="PROSITE" id="PS00356">
    <property type="entry name" value="HTH_LACI_1"/>
    <property type="match status" value="1"/>
</dbReference>
<protein>
    <submittedName>
        <fullName evidence="5">Putative galacturonate locus repressor</fullName>
    </submittedName>
</protein>
<evidence type="ECO:0000259" key="4">
    <source>
        <dbReference type="PROSITE" id="PS50932"/>
    </source>
</evidence>
<dbReference type="InterPro" id="IPR028082">
    <property type="entry name" value="Peripla_BP_I"/>
</dbReference>
<evidence type="ECO:0000313" key="5">
    <source>
        <dbReference type="EMBL" id="TLC99308.1"/>
    </source>
</evidence>
<evidence type="ECO:0000256" key="3">
    <source>
        <dbReference type="ARBA" id="ARBA00023163"/>
    </source>
</evidence>
<dbReference type="PROSITE" id="PS50932">
    <property type="entry name" value="HTH_LACI_2"/>
    <property type="match status" value="1"/>
</dbReference>
<dbReference type="RefSeq" id="WP_044297075.1">
    <property type="nucleotide sequence ID" value="NZ_JTGN01000014.1"/>
</dbReference>
<dbReference type="CDD" id="cd01392">
    <property type="entry name" value="HTH_LacI"/>
    <property type="match status" value="1"/>
</dbReference>
<dbReference type="EMBL" id="QGQD01000072">
    <property type="protein sequence ID" value="TLC99308.1"/>
    <property type="molecule type" value="Genomic_DNA"/>
</dbReference>